<sequence>EANEEAEKEKTQNVRCKFHKVATLEFKESILKEARTCSDDVAKHFTARIQYEYDLDAAEA</sequence>
<keyword evidence="2" id="KW-1185">Reference proteome</keyword>
<reference evidence="1" key="1">
    <citation type="journal article" date="2023" name="IScience">
        <title>Live-bearing cockroach genome reveals convergent evolutionary mechanisms linked to viviparity in insects and beyond.</title>
        <authorList>
            <person name="Fouks B."/>
            <person name="Harrison M.C."/>
            <person name="Mikhailova A.A."/>
            <person name="Marchal E."/>
            <person name="English S."/>
            <person name="Carruthers M."/>
            <person name="Jennings E.C."/>
            <person name="Chiamaka E.L."/>
            <person name="Frigard R.A."/>
            <person name="Pippel M."/>
            <person name="Attardo G.M."/>
            <person name="Benoit J.B."/>
            <person name="Bornberg-Bauer E."/>
            <person name="Tobe S.S."/>
        </authorList>
    </citation>
    <scope>NUCLEOTIDE SEQUENCE</scope>
    <source>
        <strain evidence="1">Stay&amp;Tobe</strain>
    </source>
</reference>
<reference evidence="1" key="2">
    <citation type="submission" date="2023-05" db="EMBL/GenBank/DDBJ databases">
        <authorList>
            <person name="Fouks B."/>
        </authorList>
    </citation>
    <scope>NUCLEOTIDE SEQUENCE</scope>
    <source>
        <strain evidence="1">Stay&amp;Tobe</strain>
        <tissue evidence="1">Testes</tissue>
    </source>
</reference>
<evidence type="ECO:0000313" key="2">
    <source>
        <dbReference type="Proteomes" id="UP001233999"/>
    </source>
</evidence>
<organism evidence="1 2">
    <name type="scientific">Diploptera punctata</name>
    <name type="common">Pacific beetle cockroach</name>
    <dbReference type="NCBI Taxonomy" id="6984"/>
    <lineage>
        <taxon>Eukaryota</taxon>
        <taxon>Metazoa</taxon>
        <taxon>Ecdysozoa</taxon>
        <taxon>Arthropoda</taxon>
        <taxon>Hexapoda</taxon>
        <taxon>Insecta</taxon>
        <taxon>Pterygota</taxon>
        <taxon>Neoptera</taxon>
        <taxon>Polyneoptera</taxon>
        <taxon>Dictyoptera</taxon>
        <taxon>Blattodea</taxon>
        <taxon>Blaberoidea</taxon>
        <taxon>Blaberidae</taxon>
        <taxon>Diplopterinae</taxon>
        <taxon>Diploptera</taxon>
    </lineage>
</organism>
<accession>A0AAD8ACA4</accession>
<name>A0AAD8ACA4_DIPPU</name>
<dbReference type="Proteomes" id="UP001233999">
    <property type="component" value="Unassembled WGS sequence"/>
</dbReference>
<gene>
    <name evidence="1" type="ORF">L9F63_012538</name>
</gene>
<comment type="caution">
    <text evidence="1">The sequence shown here is derived from an EMBL/GenBank/DDBJ whole genome shotgun (WGS) entry which is preliminary data.</text>
</comment>
<dbReference type="AlphaFoldDB" id="A0AAD8ACA4"/>
<feature type="non-terminal residue" evidence="1">
    <location>
        <position position="60"/>
    </location>
</feature>
<evidence type="ECO:0000313" key="1">
    <source>
        <dbReference type="EMBL" id="KAJ9596454.1"/>
    </source>
</evidence>
<dbReference type="EMBL" id="JASPKZ010001988">
    <property type="protein sequence ID" value="KAJ9596454.1"/>
    <property type="molecule type" value="Genomic_DNA"/>
</dbReference>
<protein>
    <submittedName>
        <fullName evidence="1">Uncharacterized protein</fullName>
    </submittedName>
</protein>
<proteinExistence type="predicted"/>
<feature type="non-terminal residue" evidence="1">
    <location>
        <position position="1"/>
    </location>
</feature>